<proteinExistence type="predicted"/>
<dbReference type="Pfam" id="PF20938">
    <property type="entry name" value="DUF2264_C"/>
    <property type="match status" value="1"/>
</dbReference>
<sequence length="614" mass="71028">MNERKRGRQNSLRFNDCLSKEDIEEMFLGLLEPLSVFYEKRPGRLKLGTHGTVYTEDRRQIEAYLRPLWGLGPFITNKPHPLTEVYLEGITKGVDPRSPDYWGEIDSSDQLIVEMASLSTSLLLNKENIWDRLEPQAQKNLHHWLMQVNESSLPRNNWHFFRVLINLAMKNCGRSYSKSLLEKDLETIESFYQGEGWYCDGVETQVDYYVSFAIHYYSLIYCRFMEKEDPMRVKRMKQRACLFAQTFKYWFDEEGRGLPFGRSLTYRFAQVSFFSALVFANVEALPWGEIKGLISRHLKYWNHQEMLTTDGLLSVGYYYQNMVFAEGYNGPGSPYWAFKTFLLLAVPDDHPYWQAEALGLKIEVRKKAVPSSKNMYQYDQTLKHVQAFPAGQFIQNQNHGSAKYSKFVYSTLFGFSVPKSNGSYGEGAYDSCLALSEDGRHFRTKELDEMFSIELDRVVHLWRPWSDVTIKSTIVPLENGHLRIHEIWSERLLYVYEGGFSVPMENTNRCIAGQCATARSIIGTSRIKNIIGYKKAGIIRPEPNTSLYFPVTLLPYLTGVAESGKQVFISVISGVLPDQFFEEPTVEIIGENIEIGQLGQRINVKLEEKYYDEK</sequence>
<accession>A0A3F3NRL7</accession>
<protein>
    <recommendedName>
        <fullName evidence="5">DUF2264 domain-containing protein</fullName>
    </recommendedName>
</protein>
<name>A0A3F3NRL7_ENTFC</name>
<reference evidence="3 4" key="1">
    <citation type="submission" date="2015-06" db="EMBL/GenBank/DDBJ databases">
        <title>The Genome Sequence of Enterococcus faecium 131EA1.</title>
        <authorList>
            <consortium name="The Broad Institute Genomics Platform"/>
            <consortium name="The Broad Institute Genome Sequencing Center for Infectious Disease"/>
            <person name="Earl A.M."/>
            <person name="Van Tyne D."/>
            <person name="Lebreton F."/>
            <person name="Saavedra J.T."/>
            <person name="Gilmore M.S."/>
            <person name="Manson Mcguire A."/>
            <person name="Clock S."/>
            <person name="Crupain M."/>
            <person name="Rangan U."/>
            <person name="Young S."/>
            <person name="Abouelleil A."/>
            <person name="Cao P."/>
            <person name="Chapman S.B."/>
            <person name="Griggs A."/>
            <person name="Priest M."/>
            <person name="Shea T."/>
            <person name="Wortman J."/>
            <person name="Nusbaum C."/>
            <person name="Birren B."/>
        </authorList>
    </citation>
    <scope>NUCLEOTIDE SEQUENCE [LARGE SCALE GENOMIC DNA]</scope>
    <source>
        <strain evidence="3 4">131EA1</strain>
    </source>
</reference>
<comment type="caution">
    <text evidence="3">The sequence shown here is derived from an EMBL/GenBank/DDBJ whole genome shotgun (WGS) entry which is preliminary data.</text>
</comment>
<evidence type="ECO:0008006" key="5">
    <source>
        <dbReference type="Google" id="ProtNLM"/>
    </source>
</evidence>
<dbReference type="Pfam" id="PF10022">
    <property type="entry name" value="DUF2264"/>
    <property type="match status" value="1"/>
</dbReference>
<dbReference type="InterPro" id="IPR049349">
    <property type="entry name" value="DUF2264_N"/>
</dbReference>
<dbReference type="InterPro" id="IPR016624">
    <property type="entry name" value="UCP014753"/>
</dbReference>
<dbReference type="RefSeq" id="WP_104879366.1">
    <property type="nucleotide sequence ID" value="NZ_KZ846092.1"/>
</dbReference>
<evidence type="ECO:0000259" key="1">
    <source>
        <dbReference type="Pfam" id="PF10022"/>
    </source>
</evidence>
<dbReference type="EMBL" id="LEQJ01000002">
    <property type="protein sequence ID" value="RBS35145.1"/>
    <property type="molecule type" value="Genomic_DNA"/>
</dbReference>
<evidence type="ECO:0000313" key="3">
    <source>
        <dbReference type="EMBL" id="RBS35145.1"/>
    </source>
</evidence>
<dbReference type="PANTHER" id="PTHR35339">
    <property type="entry name" value="LINALOOL DEHYDRATASE_ISOMERASE DOMAIN-CONTAINING PROTEIN"/>
    <property type="match status" value="1"/>
</dbReference>
<evidence type="ECO:0000259" key="2">
    <source>
        <dbReference type="Pfam" id="PF20938"/>
    </source>
</evidence>
<dbReference type="AlphaFoldDB" id="A0A3F3NRL7"/>
<dbReference type="PIRSF" id="PIRSF014753">
    <property type="entry name" value="UCP014753"/>
    <property type="match status" value="1"/>
</dbReference>
<dbReference type="InterPro" id="IPR049237">
    <property type="entry name" value="DUF2264_C"/>
</dbReference>
<dbReference type="PANTHER" id="PTHR35339:SF4">
    <property type="entry name" value="LINALOOL DEHYDRATASE_ISOMERASE DOMAIN-CONTAINING PROTEIN"/>
    <property type="match status" value="1"/>
</dbReference>
<dbReference type="Proteomes" id="UP000253144">
    <property type="component" value="Unassembled WGS sequence"/>
</dbReference>
<evidence type="ECO:0000313" key="4">
    <source>
        <dbReference type="Proteomes" id="UP000253144"/>
    </source>
</evidence>
<gene>
    <name evidence="3" type="ORF">EB12_00573</name>
</gene>
<organism evidence="3 4">
    <name type="scientific">Enterococcus faecium</name>
    <name type="common">Streptococcus faecium</name>
    <dbReference type="NCBI Taxonomy" id="1352"/>
    <lineage>
        <taxon>Bacteria</taxon>
        <taxon>Bacillati</taxon>
        <taxon>Bacillota</taxon>
        <taxon>Bacilli</taxon>
        <taxon>Lactobacillales</taxon>
        <taxon>Enterococcaceae</taxon>
        <taxon>Enterococcus</taxon>
    </lineage>
</organism>
<feature type="domain" description="DUF2264" evidence="2">
    <location>
        <begin position="398"/>
        <end position="570"/>
    </location>
</feature>
<feature type="domain" description="DUF2264" evidence="1">
    <location>
        <begin position="20"/>
        <end position="357"/>
    </location>
</feature>